<dbReference type="AlphaFoldDB" id="A0A1M4VNB3"/>
<name>A0A1M4VNB3_9BACT</name>
<dbReference type="EMBL" id="FQVB01000006">
    <property type="protein sequence ID" value="SHE70581.1"/>
    <property type="molecule type" value="Genomic_DNA"/>
</dbReference>
<dbReference type="Proteomes" id="UP000184076">
    <property type="component" value="Unassembled WGS sequence"/>
</dbReference>
<evidence type="ECO:0000313" key="1">
    <source>
        <dbReference type="EMBL" id="SHE70581.1"/>
    </source>
</evidence>
<keyword evidence="2" id="KW-1185">Reference proteome</keyword>
<dbReference type="STRING" id="1121391.SAMN02745206_00712"/>
<accession>A0A1M4VNB3</accession>
<dbReference type="OrthoDB" id="5419884at2"/>
<proteinExistence type="predicted"/>
<sequence>MHEKKKWNLRWLWGLVVCLLWGCSDGRTTQDEALRVPRGYVPVLEFVHNGRLLRFGPFVGYYFRPEVPGDMRRIRLVCFNERNFYSSDAPENALLYEGDGILTDLPPAEAPLPRGKERIQPVFFPDAPAAWLESRPEPRDAYVHFHSCHDASGPVSTGFWIRHVAVRDFSYDMGGRVGPGSPLYHAVRKGEDRDFARIIEFDRGKKKP</sequence>
<reference evidence="2" key="1">
    <citation type="submission" date="2016-11" db="EMBL/GenBank/DDBJ databases">
        <authorList>
            <person name="Varghese N."/>
            <person name="Submissions S."/>
        </authorList>
    </citation>
    <scope>NUCLEOTIDE SEQUENCE [LARGE SCALE GENOMIC DNA]</scope>
    <source>
        <strain evidence="2">DSM 9756</strain>
    </source>
</reference>
<evidence type="ECO:0000313" key="2">
    <source>
        <dbReference type="Proteomes" id="UP000184076"/>
    </source>
</evidence>
<dbReference type="RefSeq" id="WP_073037007.1">
    <property type="nucleotide sequence ID" value="NZ_FQVB01000006.1"/>
</dbReference>
<organism evidence="1 2">
    <name type="scientific">Desulfacinum infernum DSM 9756</name>
    <dbReference type="NCBI Taxonomy" id="1121391"/>
    <lineage>
        <taxon>Bacteria</taxon>
        <taxon>Pseudomonadati</taxon>
        <taxon>Thermodesulfobacteriota</taxon>
        <taxon>Syntrophobacteria</taxon>
        <taxon>Syntrophobacterales</taxon>
        <taxon>Syntrophobacteraceae</taxon>
        <taxon>Desulfacinum</taxon>
    </lineage>
</organism>
<protein>
    <submittedName>
        <fullName evidence="1">Uncharacterized protein</fullName>
    </submittedName>
</protein>
<gene>
    <name evidence="1" type="ORF">SAMN02745206_00712</name>
</gene>